<evidence type="ECO:0000313" key="3">
    <source>
        <dbReference type="Proteomes" id="UP000054988"/>
    </source>
</evidence>
<accession>A0A0W0FHQ7</accession>
<protein>
    <recommendedName>
        <fullName evidence="4">DRBM domain-containing protein</fullName>
    </recommendedName>
</protein>
<sequence length="645" mass="70470">MELQVINAPTPYGLTTTAVKIFSSNSPLSLCIVRRQSPSSHAQSYLSSVLGIPMRGLFQNSSGFVINGGVFNFTGSSSKTMNGDADIAPYSGSDMYMRMLLPKKKGYPLWNPGVSENLPDEYRKYGVSIGDVGTIDEEGGFEYFFNILRPANHPFNRAGGVPVGFTPLSVDPGTKKRSYPPGTHIAHPESDIYRTQLGLGYHEFEMSRQLEAALRARKIPPEFGYGFQFDVNSTEGAILILPEGGTREDILNEDAFDDYAAKNAISWYSHVNGTLGRRLGGNSLILVTGVDKTVAWGAASFSHAVKGTVCMTMVPNAHTQSKYWFNSVSCATAHSGPPRNNLKEANHLEDDDIPDQCVFMRGIRVSVRSPVLRMASRMSVQTDSLQKLGADDILYQSSFIPYQGSGTASPEFVTTSQVPPKSLPYHPLAVINEHLLDKHPDADVVVTHDRHWWTLIEDASFEEADLPSETELLRRVEEEYSVVVSNGVVRLLPTESQTVESQSTEISGGSTGEEVEGSPSNNANAQTDVSDVIRTTPTDKSVDSNSVGQVDEHDSDQPSPYYKDTAGFINTGPARKVHQESLNNYCKDIGIVPVYDTYETDGSDWVAIVSFDRRQFGGGIAGTRGGAKEAAAWEALQLILSMHKE</sequence>
<feature type="region of interest" description="Disordered" evidence="1">
    <location>
        <begin position="495"/>
        <end position="561"/>
    </location>
</feature>
<dbReference type="AlphaFoldDB" id="A0A0W0FHQ7"/>
<feature type="compositionally biased region" description="Polar residues" evidence="1">
    <location>
        <begin position="519"/>
        <end position="548"/>
    </location>
</feature>
<evidence type="ECO:0008006" key="4">
    <source>
        <dbReference type="Google" id="ProtNLM"/>
    </source>
</evidence>
<dbReference type="SUPFAM" id="SSF54768">
    <property type="entry name" value="dsRNA-binding domain-like"/>
    <property type="match status" value="1"/>
</dbReference>
<dbReference type="Proteomes" id="UP000054988">
    <property type="component" value="Unassembled WGS sequence"/>
</dbReference>
<reference evidence="2 3" key="1">
    <citation type="submission" date="2015-12" db="EMBL/GenBank/DDBJ databases">
        <title>Draft genome sequence of Moniliophthora roreri, the causal agent of frosty pod rot of cacao.</title>
        <authorList>
            <person name="Aime M.C."/>
            <person name="Diaz-Valderrama J.R."/>
            <person name="Kijpornyongpan T."/>
            <person name="Phillips-Mora W."/>
        </authorList>
    </citation>
    <scope>NUCLEOTIDE SEQUENCE [LARGE SCALE GENOMIC DNA]</scope>
    <source>
        <strain evidence="2 3">MCA 2952</strain>
    </source>
</reference>
<evidence type="ECO:0000313" key="2">
    <source>
        <dbReference type="EMBL" id="KTB35872.1"/>
    </source>
</evidence>
<evidence type="ECO:0000256" key="1">
    <source>
        <dbReference type="SAM" id="MobiDB-lite"/>
    </source>
</evidence>
<gene>
    <name evidence="2" type="ORF">WG66_11544</name>
</gene>
<comment type="caution">
    <text evidence="2">The sequence shown here is derived from an EMBL/GenBank/DDBJ whole genome shotgun (WGS) entry which is preliminary data.</text>
</comment>
<proteinExistence type="predicted"/>
<dbReference type="EMBL" id="LATX01001964">
    <property type="protein sequence ID" value="KTB35872.1"/>
    <property type="molecule type" value="Genomic_DNA"/>
</dbReference>
<name>A0A0W0FHQ7_MONRR</name>
<organism evidence="2 3">
    <name type="scientific">Moniliophthora roreri</name>
    <name type="common">Frosty pod rot fungus</name>
    <name type="synonym">Monilia roreri</name>
    <dbReference type="NCBI Taxonomy" id="221103"/>
    <lineage>
        <taxon>Eukaryota</taxon>
        <taxon>Fungi</taxon>
        <taxon>Dikarya</taxon>
        <taxon>Basidiomycota</taxon>
        <taxon>Agaricomycotina</taxon>
        <taxon>Agaricomycetes</taxon>
        <taxon>Agaricomycetidae</taxon>
        <taxon>Agaricales</taxon>
        <taxon>Marasmiineae</taxon>
        <taxon>Marasmiaceae</taxon>
        <taxon>Moniliophthora</taxon>
    </lineage>
</organism>